<dbReference type="GO" id="GO:0000786">
    <property type="term" value="C:nucleosome"/>
    <property type="evidence" value="ECO:0007669"/>
    <property type="project" value="InterPro"/>
</dbReference>
<feature type="compositionally biased region" description="Low complexity" evidence="2">
    <location>
        <begin position="153"/>
        <end position="200"/>
    </location>
</feature>
<dbReference type="GO" id="GO:0006334">
    <property type="term" value="P:nucleosome assembly"/>
    <property type="evidence" value="ECO:0007669"/>
    <property type="project" value="InterPro"/>
</dbReference>
<feature type="compositionally biased region" description="Low complexity" evidence="2">
    <location>
        <begin position="123"/>
        <end position="132"/>
    </location>
</feature>
<evidence type="ECO:0000313" key="4">
    <source>
        <dbReference type="EMBL" id="KAJ3113197.1"/>
    </source>
</evidence>
<dbReference type="GO" id="GO:0003677">
    <property type="term" value="F:DNA binding"/>
    <property type="evidence" value="ECO:0007669"/>
    <property type="project" value="InterPro"/>
</dbReference>
<evidence type="ECO:0000256" key="1">
    <source>
        <dbReference type="ARBA" id="ARBA00020833"/>
    </source>
</evidence>
<feature type="non-terminal residue" evidence="4">
    <location>
        <position position="1"/>
    </location>
</feature>
<comment type="caution">
    <text evidence="4">The sequence shown here is derived from an EMBL/GenBank/DDBJ whole genome shotgun (WGS) entry which is preliminary data.</text>
</comment>
<gene>
    <name evidence="4" type="ORF">HK100_002060</name>
</gene>
<dbReference type="EMBL" id="JADGJH010001468">
    <property type="protein sequence ID" value="KAJ3113197.1"/>
    <property type="molecule type" value="Genomic_DNA"/>
</dbReference>
<dbReference type="InterPro" id="IPR036388">
    <property type="entry name" value="WH-like_DNA-bd_sf"/>
</dbReference>
<dbReference type="Pfam" id="PF00538">
    <property type="entry name" value="Linker_histone"/>
    <property type="match status" value="1"/>
</dbReference>
<dbReference type="Proteomes" id="UP001211907">
    <property type="component" value="Unassembled WGS sequence"/>
</dbReference>
<name>A0AAD5SYZ8_9FUNG</name>
<dbReference type="Gene3D" id="1.10.10.10">
    <property type="entry name" value="Winged helix-like DNA-binding domain superfamily/Winged helix DNA-binding domain"/>
    <property type="match status" value="1"/>
</dbReference>
<sequence length="200" mass="20904">AERNGSSRQALKKYISANFKGLPEKFDSFFNQALKKAAEAGTLLQPKGPSGPVKINKEKHGEASVVPTVSTKTVVSKKPSSSSTSRSRSKRTPTVAVVVVTPKKIGKKTTAKIVTPQKKAKVTVKVTPTKAKSNAKKTAAKPKSVAKENAPPAATKKAAVTKKTSTTASKKEATTTVKKTVAKKSSASAPIRASPRQAAA</sequence>
<feature type="domain" description="H15" evidence="3">
    <location>
        <begin position="1"/>
        <end position="57"/>
    </location>
</feature>
<dbReference type="InterPro" id="IPR036390">
    <property type="entry name" value="WH_DNA-bd_sf"/>
</dbReference>
<accession>A0AAD5SYZ8</accession>
<dbReference type="SUPFAM" id="SSF46785">
    <property type="entry name" value="Winged helix' DNA-binding domain"/>
    <property type="match status" value="1"/>
</dbReference>
<proteinExistence type="predicted"/>
<dbReference type="PROSITE" id="PS51504">
    <property type="entry name" value="H15"/>
    <property type="match status" value="1"/>
</dbReference>
<dbReference type="AlphaFoldDB" id="A0AAD5SYZ8"/>
<evidence type="ECO:0000256" key="2">
    <source>
        <dbReference type="SAM" id="MobiDB-lite"/>
    </source>
</evidence>
<dbReference type="InterPro" id="IPR005818">
    <property type="entry name" value="Histone_H1/H5_H15"/>
</dbReference>
<organism evidence="4 5">
    <name type="scientific">Physocladia obscura</name>
    <dbReference type="NCBI Taxonomy" id="109957"/>
    <lineage>
        <taxon>Eukaryota</taxon>
        <taxon>Fungi</taxon>
        <taxon>Fungi incertae sedis</taxon>
        <taxon>Chytridiomycota</taxon>
        <taxon>Chytridiomycota incertae sedis</taxon>
        <taxon>Chytridiomycetes</taxon>
        <taxon>Chytridiales</taxon>
        <taxon>Chytriomycetaceae</taxon>
        <taxon>Physocladia</taxon>
    </lineage>
</organism>
<feature type="region of interest" description="Disordered" evidence="2">
    <location>
        <begin position="116"/>
        <end position="200"/>
    </location>
</feature>
<reference evidence="4" key="1">
    <citation type="submission" date="2020-05" db="EMBL/GenBank/DDBJ databases">
        <title>Phylogenomic resolution of chytrid fungi.</title>
        <authorList>
            <person name="Stajich J.E."/>
            <person name="Amses K."/>
            <person name="Simmons R."/>
            <person name="Seto K."/>
            <person name="Myers J."/>
            <person name="Bonds A."/>
            <person name="Quandt C.A."/>
            <person name="Barry K."/>
            <person name="Liu P."/>
            <person name="Grigoriev I."/>
            <person name="Longcore J.E."/>
            <person name="James T.Y."/>
        </authorList>
    </citation>
    <scope>NUCLEOTIDE SEQUENCE</scope>
    <source>
        <strain evidence="4">JEL0513</strain>
    </source>
</reference>
<feature type="compositionally biased region" description="Low complexity" evidence="2">
    <location>
        <begin position="64"/>
        <end position="95"/>
    </location>
</feature>
<keyword evidence="5" id="KW-1185">Reference proteome</keyword>
<dbReference type="SMART" id="SM00526">
    <property type="entry name" value="H15"/>
    <property type="match status" value="1"/>
</dbReference>
<protein>
    <recommendedName>
        <fullName evidence="1">Histone H1</fullName>
    </recommendedName>
</protein>
<evidence type="ECO:0000313" key="5">
    <source>
        <dbReference type="Proteomes" id="UP001211907"/>
    </source>
</evidence>
<feature type="region of interest" description="Disordered" evidence="2">
    <location>
        <begin position="40"/>
        <end position="95"/>
    </location>
</feature>
<evidence type="ECO:0000259" key="3">
    <source>
        <dbReference type="PROSITE" id="PS51504"/>
    </source>
</evidence>